<keyword evidence="1" id="KW-0234">DNA repair</keyword>
<feature type="domain" description="DNA helicase Pif1-like 2B" evidence="4">
    <location>
        <begin position="1188"/>
        <end position="1219"/>
    </location>
</feature>
<evidence type="ECO:0000259" key="2">
    <source>
        <dbReference type="Pfam" id="PF05970"/>
    </source>
</evidence>
<dbReference type="Pfam" id="PF14214">
    <property type="entry name" value="Helitron_like_N"/>
    <property type="match status" value="1"/>
</dbReference>
<dbReference type="Pfam" id="PF21530">
    <property type="entry name" value="Pif1_2B_dom"/>
    <property type="match status" value="1"/>
</dbReference>
<sequence>MNIYCEHCGAKHFKPEKVANKGNSFNDCCSHGSVELDPLPQLPHELYKLFNGNHLKSNHFYNRIRGYNNAFSFASFNAKISDLSAQRRGPYCFKIQGQIYYQINTALYPTSNEIPSYGQLFIVDNNEATECRLHRNSNLDEEILRLIDNIIRTNNIFAQSYRMMHEEIQAQQQIENIPDLQLGFLTKRGVDRGRYNIQRVNEVAAVFSTTADGEIPETYITIYNKSNKKLQQVSTMDPNVEPWIYPLYYPYGNQGWHSNLLRKNINKRVSRTAYIKYRIAVRDNFNIFIMGRRLFQQWLVDNYVKIEKDRINYCKQNQKQLRAESYQGLIDYLTNTANNNDAHIGKMIILPSTFVGSPRNMLQHYQDAMAIVRKYGKPDLFITMTCNPNWREIRENLLPNQQPADRPDICARVFDIKKNYLIDIIVRQKLFGEVLAYVYVIEFQKRGLPHIHLLVTLKQNYKILNPEAVDRFISAEIPNPDENANLHNVVMKHMIHGPCGDWCLINNKCSKHFPKQFQSETIMDEDGYPQYRRRNNELFYERPGRFIVNNRYVVPYNPTLLLLLNSHINVEIVSSIRSVKYLYKYIYKGHDAASIIIGENVDKTVIYDEIRDFIEARYVGPVEACWRILSKSLQEKSHAIFRLPVHLPNEHSVIIDENVNNDAIRSAVERVTMLLDYFELNTRDDEAKQYLYSDIPSHYVFKKITVNGKTINRWEKRQRHFNCIGRMYSVSPSQVELFHLRILLLHVKGATNFQELRTVNNEIHQTFTAACLALGLIEDDNEWYRAMNEAKVWMMPRRLRNLFVRILIHCQPIHPQKLWDEFKRDMSEDYIRRYGLIIGIKKAYNYITNSLQKEGSNITNFLEIEQVIEEQEIKNTEEDQEDTLIGMRQYKQLNVKQKEIVDTILASVDTNNNSNTCFYIDGPGGSGKTFIYTTLYYLLKSREKVINTMAFTGIAATLLPNGRTVHKVFGLPVPLFADSTSNIKVQSKEADNIKLVDILDEAPMAPRYVLEIMDRILRDIMQNNLYFGGKIVLLGGDFRQLLPIKERATRNEIINLSIKFSTLWPQFKIFSLTENVRTLPQEQEFAQFLLDLGNGTLNDYLDNVQIPKRYIANTDSDMIKDTYGDIITHKRYNIIANHVILSARNADVDEINRKVVNLLDETTERIYTSVDTVEITDNEGICEAITTEYLNSLNPSSLPPHELRLRKYTVIMLIRNLNINKSQGQTFEKVAVDLRKNIFNHGQLYVALSRVRSGDSLKVYLEDNNLNCVKNYVYKEVLE</sequence>
<feature type="domain" description="DNA helicase Pif1-like DEAD-box helicase" evidence="2">
    <location>
        <begin position="892"/>
        <end position="1099"/>
    </location>
</feature>
<reference evidence="5 6" key="1">
    <citation type="submission" date="2016-03" db="EMBL/GenBank/DDBJ databases">
        <title>Cyphomyrmex costatus WGS genome.</title>
        <authorList>
            <person name="Nygaard S."/>
            <person name="Hu H."/>
            <person name="Boomsma J."/>
            <person name="Zhang G."/>
        </authorList>
    </citation>
    <scope>NUCLEOTIDE SEQUENCE [LARGE SCALE GENOMIC DNA]</scope>
    <source>
        <strain evidence="5">MS0001</strain>
        <tissue evidence="5">Whole body</tissue>
    </source>
</reference>
<dbReference type="GO" id="GO:0006281">
    <property type="term" value="P:DNA repair"/>
    <property type="evidence" value="ECO:0007669"/>
    <property type="project" value="UniProtKB-KW"/>
</dbReference>
<accession>A0A151I9V0</accession>
<evidence type="ECO:0000313" key="5">
    <source>
        <dbReference type="EMBL" id="KYM95841.1"/>
    </source>
</evidence>
<proteinExistence type="inferred from homology"/>
<dbReference type="InterPro" id="IPR049163">
    <property type="entry name" value="Pif1-like_2B_dom"/>
</dbReference>
<evidence type="ECO:0000259" key="3">
    <source>
        <dbReference type="Pfam" id="PF14214"/>
    </source>
</evidence>
<keyword evidence="1" id="KW-0227">DNA damage</keyword>
<comment type="similarity">
    <text evidence="1">Belongs to the helicase family.</text>
</comment>
<protein>
    <recommendedName>
        <fullName evidence="1">ATP-dependent DNA helicase</fullName>
        <ecNumber evidence="1">5.6.2.3</ecNumber>
    </recommendedName>
</protein>
<dbReference type="PANTHER" id="PTHR10492:SF57">
    <property type="entry name" value="ATP-DEPENDENT DNA HELICASE"/>
    <property type="match status" value="1"/>
</dbReference>
<gene>
    <name evidence="5" type="ORF">ALC62_13515</name>
</gene>
<organism evidence="5 6">
    <name type="scientific">Cyphomyrmex costatus</name>
    <dbReference type="NCBI Taxonomy" id="456900"/>
    <lineage>
        <taxon>Eukaryota</taxon>
        <taxon>Metazoa</taxon>
        <taxon>Ecdysozoa</taxon>
        <taxon>Arthropoda</taxon>
        <taxon>Hexapoda</taxon>
        <taxon>Insecta</taxon>
        <taxon>Pterygota</taxon>
        <taxon>Neoptera</taxon>
        <taxon>Endopterygota</taxon>
        <taxon>Hymenoptera</taxon>
        <taxon>Apocrita</taxon>
        <taxon>Aculeata</taxon>
        <taxon>Formicoidea</taxon>
        <taxon>Formicidae</taxon>
        <taxon>Myrmicinae</taxon>
        <taxon>Cyphomyrmex</taxon>
    </lineage>
</organism>
<dbReference type="InterPro" id="IPR027417">
    <property type="entry name" value="P-loop_NTPase"/>
</dbReference>
<dbReference type="GO" id="GO:0016887">
    <property type="term" value="F:ATP hydrolysis activity"/>
    <property type="evidence" value="ECO:0007669"/>
    <property type="project" value="RHEA"/>
</dbReference>
<dbReference type="GO" id="GO:0005524">
    <property type="term" value="F:ATP binding"/>
    <property type="evidence" value="ECO:0007669"/>
    <property type="project" value="UniProtKB-KW"/>
</dbReference>
<dbReference type="Gene3D" id="3.40.50.300">
    <property type="entry name" value="P-loop containing nucleotide triphosphate hydrolases"/>
    <property type="match status" value="1"/>
</dbReference>
<keyword evidence="1" id="KW-0233">DNA recombination</keyword>
<dbReference type="InterPro" id="IPR025476">
    <property type="entry name" value="Helitron_helicase-like"/>
</dbReference>
<dbReference type="GO" id="GO:0006310">
    <property type="term" value="P:DNA recombination"/>
    <property type="evidence" value="ECO:0007669"/>
    <property type="project" value="UniProtKB-KW"/>
</dbReference>
<keyword evidence="6" id="KW-1185">Reference proteome</keyword>
<comment type="cofactor">
    <cofactor evidence="1">
        <name>Mg(2+)</name>
        <dbReference type="ChEBI" id="CHEBI:18420"/>
    </cofactor>
</comment>
<dbReference type="AlphaFoldDB" id="A0A151I9V0"/>
<dbReference type="SUPFAM" id="SSF52540">
    <property type="entry name" value="P-loop containing nucleoside triphosphate hydrolases"/>
    <property type="match status" value="2"/>
</dbReference>
<dbReference type="GO" id="GO:0043139">
    <property type="term" value="F:5'-3' DNA helicase activity"/>
    <property type="evidence" value="ECO:0007669"/>
    <property type="project" value="UniProtKB-EC"/>
</dbReference>
<comment type="catalytic activity">
    <reaction evidence="1">
        <text>ATP + H2O = ADP + phosphate + H(+)</text>
        <dbReference type="Rhea" id="RHEA:13065"/>
        <dbReference type="ChEBI" id="CHEBI:15377"/>
        <dbReference type="ChEBI" id="CHEBI:15378"/>
        <dbReference type="ChEBI" id="CHEBI:30616"/>
        <dbReference type="ChEBI" id="CHEBI:43474"/>
        <dbReference type="ChEBI" id="CHEBI:456216"/>
        <dbReference type="EC" id="5.6.2.3"/>
    </reaction>
</comment>
<keyword evidence="1" id="KW-0547">Nucleotide-binding</keyword>
<keyword evidence="1" id="KW-0378">Hydrolase</keyword>
<dbReference type="Proteomes" id="UP000078542">
    <property type="component" value="Unassembled WGS sequence"/>
</dbReference>
<dbReference type="GO" id="GO:0000723">
    <property type="term" value="P:telomere maintenance"/>
    <property type="evidence" value="ECO:0007669"/>
    <property type="project" value="InterPro"/>
</dbReference>
<dbReference type="EMBL" id="KQ978264">
    <property type="protein sequence ID" value="KYM95841.1"/>
    <property type="molecule type" value="Genomic_DNA"/>
</dbReference>
<feature type="domain" description="Helitron helicase-like" evidence="3">
    <location>
        <begin position="274"/>
        <end position="455"/>
    </location>
</feature>
<evidence type="ECO:0000313" key="6">
    <source>
        <dbReference type="Proteomes" id="UP000078542"/>
    </source>
</evidence>
<dbReference type="PANTHER" id="PTHR10492">
    <property type="match status" value="1"/>
</dbReference>
<dbReference type="Pfam" id="PF05970">
    <property type="entry name" value="PIF1"/>
    <property type="match status" value="1"/>
</dbReference>
<evidence type="ECO:0000259" key="4">
    <source>
        <dbReference type="Pfam" id="PF21530"/>
    </source>
</evidence>
<dbReference type="EC" id="5.6.2.3" evidence="1"/>
<keyword evidence="1" id="KW-0067">ATP-binding</keyword>
<evidence type="ECO:0000256" key="1">
    <source>
        <dbReference type="RuleBase" id="RU363044"/>
    </source>
</evidence>
<name>A0A151I9V0_9HYME</name>
<dbReference type="CDD" id="cd18809">
    <property type="entry name" value="SF1_C_RecD"/>
    <property type="match status" value="1"/>
</dbReference>
<keyword evidence="1" id="KW-0347">Helicase</keyword>
<dbReference type="STRING" id="456900.A0A151I9V0"/>
<dbReference type="InterPro" id="IPR010285">
    <property type="entry name" value="DNA_helicase_pif1-like_DEAD"/>
</dbReference>